<protein>
    <submittedName>
        <fullName evidence="1">WXG100 family type VII secretion target</fullName>
    </submittedName>
</protein>
<dbReference type="AlphaFoldDB" id="A0A2X0UEL1"/>
<dbReference type="Gene3D" id="1.10.287.1060">
    <property type="entry name" value="ESAT-6-like"/>
    <property type="match status" value="1"/>
</dbReference>
<evidence type="ECO:0000313" key="2">
    <source>
        <dbReference type="Proteomes" id="UP000250192"/>
    </source>
</evidence>
<dbReference type="InterPro" id="IPR036689">
    <property type="entry name" value="ESAT-6-like_sf"/>
</dbReference>
<proteinExistence type="predicted"/>
<dbReference type="Proteomes" id="UP000250192">
    <property type="component" value="Unassembled WGS sequence"/>
</dbReference>
<keyword evidence="2" id="KW-1185">Reference proteome</keyword>
<dbReference type="OrthoDB" id="3259942at2"/>
<accession>A0A2X0UEL1</accession>
<name>A0A2X0UEL1_9ACTO</name>
<dbReference type="EMBL" id="UAPR01000003">
    <property type="protein sequence ID" value="SPT55588.1"/>
    <property type="molecule type" value="Genomic_DNA"/>
</dbReference>
<dbReference type="SUPFAM" id="SSF140453">
    <property type="entry name" value="EsxAB dimer-like"/>
    <property type="match status" value="1"/>
</dbReference>
<reference evidence="1 2" key="1">
    <citation type="submission" date="2018-06" db="EMBL/GenBank/DDBJ databases">
        <authorList>
            <consortium name="Pathogen Informatics"/>
            <person name="Doyle S."/>
        </authorList>
    </citation>
    <scope>NUCLEOTIDE SEQUENCE [LARGE SCALE GENOMIC DNA]</scope>
    <source>
        <strain evidence="1 2">NCTC9935</strain>
    </source>
</reference>
<gene>
    <name evidence="1" type="ORF">NCTC9935_01094</name>
</gene>
<sequence length="94" mass="10137">MLVFEEASATQMAQAFREKVSLVKDFIPDLSADITGAVGDWTGESRKACDAALKRMEERGEELAELLTAAAEAMDKILAEGQHAESKAFACIDS</sequence>
<organism evidence="1 2">
    <name type="scientific">Schaalia odontolytica</name>
    <dbReference type="NCBI Taxonomy" id="1660"/>
    <lineage>
        <taxon>Bacteria</taxon>
        <taxon>Bacillati</taxon>
        <taxon>Actinomycetota</taxon>
        <taxon>Actinomycetes</taxon>
        <taxon>Actinomycetales</taxon>
        <taxon>Actinomycetaceae</taxon>
        <taxon>Schaalia</taxon>
    </lineage>
</organism>
<evidence type="ECO:0000313" key="1">
    <source>
        <dbReference type="EMBL" id="SPT55588.1"/>
    </source>
</evidence>